<gene>
    <name evidence="1" type="ORF">LCGC14_1995210</name>
</gene>
<protein>
    <submittedName>
        <fullName evidence="1">Uncharacterized protein</fullName>
    </submittedName>
</protein>
<proteinExistence type="predicted"/>
<dbReference type="EMBL" id="LAZR01022576">
    <property type="protein sequence ID" value="KKL81391.1"/>
    <property type="molecule type" value="Genomic_DNA"/>
</dbReference>
<reference evidence="1" key="1">
    <citation type="journal article" date="2015" name="Nature">
        <title>Complex archaea that bridge the gap between prokaryotes and eukaryotes.</title>
        <authorList>
            <person name="Spang A."/>
            <person name="Saw J.H."/>
            <person name="Jorgensen S.L."/>
            <person name="Zaremba-Niedzwiedzka K."/>
            <person name="Martijn J."/>
            <person name="Lind A.E."/>
            <person name="van Eijk R."/>
            <person name="Schleper C."/>
            <person name="Guy L."/>
            <person name="Ettema T.J."/>
        </authorList>
    </citation>
    <scope>NUCLEOTIDE SEQUENCE</scope>
</reference>
<accession>A0A0F9FSW7</accession>
<sequence length="93" mass="10332">MGRPQLKIDPRQVEEAIAQGNTVAGTAHIVGCGKSLLETRFHASIEKGRDRRNSSLQKKQFDMAVDGNATMLIWLGKQWLRQADKQEVTATTP</sequence>
<evidence type="ECO:0000313" key="1">
    <source>
        <dbReference type="EMBL" id="KKL81391.1"/>
    </source>
</evidence>
<organism evidence="1">
    <name type="scientific">marine sediment metagenome</name>
    <dbReference type="NCBI Taxonomy" id="412755"/>
    <lineage>
        <taxon>unclassified sequences</taxon>
        <taxon>metagenomes</taxon>
        <taxon>ecological metagenomes</taxon>
    </lineage>
</organism>
<dbReference type="AlphaFoldDB" id="A0A0F9FSW7"/>
<comment type="caution">
    <text evidence="1">The sequence shown here is derived from an EMBL/GenBank/DDBJ whole genome shotgun (WGS) entry which is preliminary data.</text>
</comment>
<name>A0A0F9FSW7_9ZZZZ</name>